<evidence type="ECO:0000313" key="1">
    <source>
        <dbReference type="EMBL" id="PIY69140.1"/>
    </source>
</evidence>
<accession>A0A2M7QE39</accession>
<reference evidence="2" key="1">
    <citation type="submission" date="2017-09" db="EMBL/GenBank/DDBJ databases">
        <title>Depth-based differentiation of microbial function through sediment-hosted aquifers and enrichment of novel symbionts in the deep terrestrial subsurface.</title>
        <authorList>
            <person name="Probst A.J."/>
            <person name="Ladd B."/>
            <person name="Jarett J.K."/>
            <person name="Geller-Mcgrath D.E."/>
            <person name="Sieber C.M.K."/>
            <person name="Emerson J.B."/>
            <person name="Anantharaman K."/>
            <person name="Thomas B.C."/>
            <person name="Malmstrom R."/>
            <person name="Stieglmeier M."/>
            <person name="Klingl A."/>
            <person name="Woyke T."/>
            <person name="Ryan C.M."/>
            <person name="Banfield J.F."/>
        </authorList>
    </citation>
    <scope>NUCLEOTIDE SEQUENCE [LARGE SCALE GENOMIC DNA]</scope>
</reference>
<dbReference type="Proteomes" id="UP000230108">
    <property type="component" value="Unassembled WGS sequence"/>
</dbReference>
<proteinExistence type="predicted"/>
<comment type="caution">
    <text evidence="1">The sequence shown here is derived from an EMBL/GenBank/DDBJ whole genome shotgun (WGS) entry which is preliminary data.</text>
</comment>
<dbReference type="EMBL" id="PFLF01000049">
    <property type="protein sequence ID" value="PIY69140.1"/>
    <property type="molecule type" value="Genomic_DNA"/>
</dbReference>
<organism evidence="1 2">
    <name type="scientific">Candidatus Roizmanbacteria bacterium CG_4_10_14_0_8_um_filter_39_9</name>
    <dbReference type="NCBI Taxonomy" id="1974829"/>
    <lineage>
        <taxon>Bacteria</taxon>
        <taxon>Candidatus Roizmaniibacteriota</taxon>
    </lineage>
</organism>
<protein>
    <submittedName>
        <fullName evidence="1">Uncharacterized protein</fullName>
    </submittedName>
</protein>
<name>A0A2M7QE39_9BACT</name>
<sequence>MVASELSVAFAKPNPAGTLQQRYGEIEKSIRQKIGMSLTEKARATMSAVVSVYETTQVAQPDALGRIGLLERALHINEQTTRVTRSGEPSALNFINTPFVSRVAGILSKLNELTGFVDETIQLEIMDKLRTMDPLGEGLETQLAGLEARLKIDPRAVSIHTPERPASRSAQRSALKDAFAPLDKTAAMASRKTALEDRLKKIAEASDILTDESRAVMLEAVKYLESIVIDGENAEGQIGLLEDALNVHPPVYRSASTSRGDADALRSG</sequence>
<evidence type="ECO:0000313" key="2">
    <source>
        <dbReference type="Proteomes" id="UP000230108"/>
    </source>
</evidence>
<gene>
    <name evidence="1" type="ORF">COY90_02255</name>
</gene>
<dbReference type="AlphaFoldDB" id="A0A2M7QE39"/>